<keyword evidence="2" id="KW-1185">Reference proteome</keyword>
<reference evidence="1 2" key="1">
    <citation type="submission" date="2019-03" db="EMBL/GenBank/DDBJ databases">
        <title>Genomic Encyclopedia of Type Strains, Phase IV (KMG-IV): sequencing the most valuable type-strain genomes for metagenomic binning, comparative biology and taxonomic classification.</title>
        <authorList>
            <person name="Goeker M."/>
        </authorList>
    </citation>
    <scope>NUCLEOTIDE SEQUENCE [LARGE SCALE GENOMIC DNA]</scope>
    <source>
        <strain evidence="1 2">DSM 25903</strain>
    </source>
</reference>
<accession>A0A4R7BZR9</accession>
<evidence type="ECO:0000313" key="1">
    <source>
        <dbReference type="EMBL" id="TDR90265.1"/>
    </source>
</evidence>
<organism evidence="1 2">
    <name type="scientific">Enterovirga rhinocerotis</name>
    <dbReference type="NCBI Taxonomy" id="1339210"/>
    <lineage>
        <taxon>Bacteria</taxon>
        <taxon>Pseudomonadati</taxon>
        <taxon>Pseudomonadota</taxon>
        <taxon>Alphaproteobacteria</taxon>
        <taxon>Hyphomicrobiales</taxon>
        <taxon>Methylobacteriaceae</taxon>
        <taxon>Enterovirga</taxon>
    </lineage>
</organism>
<comment type="caution">
    <text evidence="1">The sequence shown here is derived from an EMBL/GenBank/DDBJ whole genome shotgun (WGS) entry which is preliminary data.</text>
</comment>
<dbReference type="OrthoDB" id="8453072at2"/>
<gene>
    <name evidence="1" type="ORF">EV668_3111</name>
</gene>
<evidence type="ECO:0000313" key="2">
    <source>
        <dbReference type="Proteomes" id="UP000295122"/>
    </source>
</evidence>
<protein>
    <submittedName>
        <fullName evidence="1">Uncharacterized protein</fullName>
    </submittedName>
</protein>
<dbReference type="EMBL" id="SNZR01000013">
    <property type="protein sequence ID" value="TDR90265.1"/>
    <property type="molecule type" value="Genomic_DNA"/>
</dbReference>
<dbReference type="RefSeq" id="WP_133771524.1">
    <property type="nucleotide sequence ID" value="NZ_SNZR01000013.1"/>
</dbReference>
<dbReference type="AlphaFoldDB" id="A0A4R7BZR9"/>
<dbReference type="Proteomes" id="UP000295122">
    <property type="component" value="Unassembled WGS sequence"/>
</dbReference>
<name>A0A4R7BZR9_9HYPH</name>
<sequence length="108" mass="12215">MGFNTVAVLYNDHTHRIAEGGEFGASMAAAMQGWLRRDRDRLATWFGSGMIVSQAHADYDQVVIVGQNRGCPIHEANDLGWQALDQMKDCLERHGYKVTKRREIRRPG</sequence>
<proteinExistence type="predicted"/>